<evidence type="ECO:0000259" key="4">
    <source>
        <dbReference type="PROSITE" id="PS50932"/>
    </source>
</evidence>
<name>A0ABY5P5A3_9LACT</name>
<dbReference type="GO" id="GO:0003677">
    <property type="term" value="F:DNA binding"/>
    <property type="evidence" value="ECO:0007669"/>
    <property type="project" value="UniProtKB-KW"/>
</dbReference>
<dbReference type="Pfam" id="PF00356">
    <property type="entry name" value="LacI"/>
    <property type="match status" value="1"/>
</dbReference>
<feature type="domain" description="HTH lacI-type" evidence="4">
    <location>
        <begin position="3"/>
        <end position="57"/>
    </location>
</feature>
<dbReference type="PANTHER" id="PTHR30146:SF109">
    <property type="entry name" value="HTH-TYPE TRANSCRIPTIONAL REGULATOR GALS"/>
    <property type="match status" value="1"/>
</dbReference>
<dbReference type="Pfam" id="PF00532">
    <property type="entry name" value="Peripla_BP_1"/>
    <property type="match status" value="1"/>
</dbReference>
<proteinExistence type="predicted"/>
<dbReference type="Gene3D" id="3.40.50.2300">
    <property type="match status" value="2"/>
</dbReference>
<dbReference type="CDD" id="cd01392">
    <property type="entry name" value="HTH_LacI"/>
    <property type="match status" value="1"/>
</dbReference>
<sequence>MAVTIKDVARKAGVAPSTVTRVIHDSPIISQKTKEKVREVMKEMNYYPNLNARSLASKKTSVIGLVFPDATDAFYQNPFFPTVMRGLNEAGAKSKYSLLLTTGNDLESRFSSVQRMVHGRQVDGLIFLYARQNDPILEFVHQQHFPMVVIGQPSIENIPFVNNRNQQMAKDATNYLLDKGAIKIGFIGGDPEQQFINDRLKGFKEALEDKHITYDDSWVFNDLSFLPEVGYDLAQYIAREQSFDAFVVADQYVATGFKEGWKSVSDSVVPVITFHAFQSNESPFLRMDPYVNINAHELGKGALDMLLEVIEAEDKSEEHVFQKYVDHEIVEL</sequence>
<accession>A0ABY5P5A3</accession>
<evidence type="ECO:0000256" key="2">
    <source>
        <dbReference type="ARBA" id="ARBA00023125"/>
    </source>
</evidence>
<reference evidence="5 6" key="1">
    <citation type="submission" date="2022-08" db="EMBL/GenBank/DDBJ databases">
        <title>Aerococcaceae sp. nov isolated from spoiled eye mask.</title>
        <authorList>
            <person name="Zhou G."/>
            <person name="Xie X.-B."/>
            <person name="Shi Q.-S."/>
            <person name="Wang Y.-S."/>
            <person name="Wen X."/>
            <person name="Peng H."/>
            <person name="Yang X.-J."/>
            <person name="Tao H.-B."/>
            <person name="Huang X.-M."/>
        </authorList>
    </citation>
    <scope>NUCLEOTIDE SEQUENCE [LARGE SCALE GENOMIC DNA]</scope>
    <source>
        <strain evidence="6">DM20194951</strain>
    </source>
</reference>
<organism evidence="5 6">
    <name type="scientific">Fundicoccus culcitae</name>
    <dbReference type="NCBI Taxonomy" id="2969821"/>
    <lineage>
        <taxon>Bacteria</taxon>
        <taxon>Bacillati</taxon>
        <taxon>Bacillota</taxon>
        <taxon>Bacilli</taxon>
        <taxon>Lactobacillales</taxon>
        <taxon>Aerococcaceae</taxon>
        <taxon>Fundicoccus</taxon>
    </lineage>
</organism>
<dbReference type="RefSeq" id="WP_313793429.1">
    <property type="nucleotide sequence ID" value="NZ_CP102453.1"/>
</dbReference>
<protein>
    <submittedName>
        <fullName evidence="5">LacI family DNA-binding transcriptional regulator</fullName>
    </submittedName>
</protein>
<dbReference type="InterPro" id="IPR010982">
    <property type="entry name" value="Lambda_DNA-bd_dom_sf"/>
</dbReference>
<keyword evidence="3" id="KW-0804">Transcription</keyword>
<evidence type="ECO:0000313" key="6">
    <source>
        <dbReference type="Proteomes" id="UP001315967"/>
    </source>
</evidence>
<dbReference type="PANTHER" id="PTHR30146">
    <property type="entry name" value="LACI-RELATED TRANSCRIPTIONAL REPRESSOR"/>
    <property type="match status" value="1"/>
</dbReference>
<keyword evidence="2 5" id="KW-0238">DNA-binding</keyword>
<evidence type="ECO:0000256" key="1">
    <source>
        <dbReference type="ARBA" id="ARBA00023015"/>
    </source>
</evidence>
<dbReference type="InterPro" id="IPR001761">
    <property type="entry name" value="Peripla_BP/Lac1_sug-bd_dom"/>
</dbReference>
<dbReference type="Proteomes" id="UP001315967">
    <property type="component" value="Chromosome"/>
</dbReference>
<dbReference type="EMBL" id="CP102453">
    <property type="protein sequence ID" value="UUX33926.1"/>
    <property type="molecule type" value="Genomic_DNA"/>
</dbReference>
<dbReference type="PROSITE" id="PS50932">
    <property type="entry name" value="HTH_LACI_2"/>
    <property type="match status" value="1"/>
</dbReference>
<dbReference type="Gene3D" id="1.10.260.40">
    <property type="entry name" value="lambda repressor-like DNA-binding domains"/>
    <property type="match status" value="1"/>
</dbReference>
<keyword evidence="6" id="KW-1185">Reference proteome</keyword>
<dbReference type="CDD" id="cd06294">
    <property type="entry name" value="PBP1_MalR-like"/>
    <property type="match status" value="1"/>
</dbReference>
<dbReference type="SUPFAM" id="SSF47413">
    <property type="entry name" value="lambda repressor-like DNA-binding domains"/>
    <property type="match status" value="1"/>
</dbReference>
<dbReference type="SUPFAM" id="SSF53822">
    <property type="entry name" value="Periplasmic binding protein-like I"/>
    <property type="match status" value="1"/>
</dbReference>
<gene>
    <name evidence="5" type="ORF">NRE15_13735</name>
</gene>
<evidence type="ECO:0000313" key="5">
    <source>
        <dbReference type="EMBL" id="UUX33926.1"/>
    </source>
</evidence>
<dbReference type="InterPro" id="IPR000843">
    <property type="entry name" value="HTH_LacI"/>
</dbReference>
<dbReference type="SMART" id="SM00354">
    <property type="entry name" value="HTH_LACI"/>
    <property type="match status" value="1"/>
</dbReference>
<evidence type="ECO:0000256" key="3">
    <source>
        <dbReference type="ARBA" id="ARBA00023163"/>
    </source>
</evidence>
<keyword evidence="1" id="KW-0805">Transcription regulation</keyword>
<dbReference type="InterPro" id="IPR028082">
    <property type="entry name" value="Peripla_BP_I"/>
</dbReference>